<dbReference type="InterPro" id="IPR036188">
    <property type="entry name" value="FAD/NAD-bd_sf"/>
</dbReference>
<dbReference type="PRINTS" id="PR00419">
    <property type="entry name" value="ADXRDTASE"/>
</dbReference>
<sequence>MAFHPPAARPRPGRVAVVGAGMVGLSTAWFLQEHGAAVTVYDREGVAAGASWGNAGWLTPGLVAPLPEPAVLKYGLRAVLSPSSPVYVPPSADLRLARFLAGFARNSTAVRWRRAMDALVPLNRLALPGFDALERGGVAEPTAEAKSFVAAYRTAGERAALLEEIEHIRAAGQDIGFDVLDGDEAREAEPSLSPAVGAAVRLHDQRYIDPGRFVRALADSVRARGGEIRTGAGAAVADVQDGAGGAAVVTAGSADAPAGVPERFDAVVLATGAWLGGLGRRFGVRSVVQAGRGYSFSVPVERVPAGPVYFPAQRVACTPLGDRLRVAGMMEFRRPGAPLDARRIKAIAEAARPLLRGADLDARRDEWVGSRPCTPDGLPLIGATRSPRVFAAGGHGMWGITLGPVTGRLLAETVITGRTPAELAPFDPLR</sequence>
<organism evidence="3 4">
    <name type="scientific">Streptomyces thermolineatus</name>
    <dbReference type="NCBI Taxonomy" id="44033"/>
    <lineage>
        <taxon>Bacteria</taxon>
        <taxon>Bacillati</taxon>
        <taxon>Actinomycetota</taxon>
        <taxon>Actinomycetes</taxon>
        <taxon>Kitasatosporales</taxon>
        <taxon>Streptomycetaceae</taxon>
        <taxon>Streptomyces</taxon>
    </lineage>
</organism>
<evidence type="ECO:0000313" key="3">
    <source>
        <dbReference type="EMBL" id="GAA2469361.1"/>
    </source>
</evidence>
<keyword evidence="4" id="KW-1185">Reference proteome</keyword>
<dbReference type="Proteomes" id="UP001501358">
    <property type="component" value="Unassembled WGS sequence"/>
</dbReference>
<evidence type="ECO:0000313" key="4">
    <source>
        <dbReference type="Proteomes" id="UP001501358"/>
    </source>
</evidence>
<accession>A0ABP5Y1K7</accession>
<name>A0ABP5Y1K7_9ACTN</name>
<dbReference type="PANTHER" id="PTHR13847:SF289">
    <property type="entry name" value="GLYCINE OXIDASE"/>
    <property type="match status" value="1"/>
</dbReference>
<reference evidence="4" key="1">
    <citation type="journal article" date="2019" name="Int. J. Syst. Evol. Microbiol.">
        <title>The Global Catalogue of Microorganisms (GCM) 10K type strain sequencing project: providing services to taxonomists for standard genome sequencing and annotation.</title>
        <authorList>
            <consortium name="The Broad Institute Genomics Platform"/>
            <consortium name="The Broad Institute Genome Sequencing Center for Infectious Disease"/>
            <person name="Wu L."/>
            <person name="Ma J."/>
        </authorList>
    </citation>
    <scope>NUCLEOTIDE SEQUENCE [LARGE SCALE GENOMIC DNA]</scope>
    <source>
        <strain evidence="4">JCM 6307</strain>
    </source>
</reference>
<evidence type="ECO:0000259" key="2">
    <source>
        <dbReference type="Pfam" id="PF01266"/>
    </source>
</evidence>
<dbReference type="Gene3D" id="3.50.50.60">
    <property type="entry name" value="FAD/NAD(P)-binding domain"/>
    <property type="match status" value="2"/>
</dbReference>
<dbReference type="Pfam" id="PF01266">
    <property type="entry name" value="DAO"/>
    <property type="match status" value="1"/>
</dbReference>
<keyword evidence="1" id="KW-0560">Oxidoreductase</keyword>
<proteinExistence type="predicted"/>
<dbReference type="InterPro" id="IPR006076">
    <property type="entry name" value="FAD-dep_OxRdtase"/>
</dbReference>
<dbReference type="EMBL" id="BAAATA010000001">
    <property type="protein sequence ID" value="GAA2469361.1"/>
    <property type="molecule type" value="Genomic_DNA"/>
</dbReference>
<evidence type="ECO:0000256" key="1">
    <source>
        <dbReference type="ARBA" id="ARBA00023002"/>
    </source>
</evidence>
<protein>
    <submittedName>
        <fullName evidence="3">FAD-dependent oxidoreductase</fullName>
    </submittedName>
</protein>
<dbReference type="PANTHER" id="PTHR13847">
    <property type="entry name" value="SARCOSINE DEHYDROGENASE-RELATED"/>
    <property type="match status" value="1"/>
</dbReference>
<dbReference type="SUPFAM" id="SSF51905">
    <property type="entry name" value="FAD/NAD(P)-binding domain"/>
    <property type="match status" value="1"/>
</dbReference>
<dbReference type="RefSeq" id="WP_344381083.1">
    <property type="nucleotide sequence ID" value="NZ_BAAATA010000001.1"/>
</dbReference>
<dbReference type="SUPFAM" id="SSF54373">
    <property type="entry name" value="FAD-linked reductases, C-terminal domain"/>
    <property type="match status" value="1"/>
</dbReference>
<dbReference type="Gene3D" id="3.30.9.10">
    <property type="entry name" value="D-Amino Acid Oxidase, subunit A, domain 2"/>
    <property type="match status" value="1"/>
</dbReference>
<feature type="domain" description="FAD dependent oxidoreductase" evidence="2">
    <location>
        <begin position="14"/>
        <end position="412"/>
    </location>
</feature>
<gene>
    <name evidence="3" type="ORF">GCM10010406_00870</name>
</gene>
<comment type="caution">
    <text evidence="3">The sequence shown here is derived from an EMBL/GenBank/DDBJ whole genome shotgun (WGS) entry which is preliminary data.</text>
</comment>